<evidence type="ECO:0000313" key="6">
    <source>
        <dbReference type="EMBL" id="MFC7441635.1"/>
    </source>
</evidence>
<accession>A0ABW2RKX9</accession>
<dbReference type="CDD" id="cd00430">
    <property type="entry name" value="PLPDE_III_AR"/>
    <property type="match status" value="1"/>
</dbReference>
<feature type="binding site" evidence="4">
    <location>
        <position position="320"/>
    </location>
    <ligand>
        <name>substrate</name>
    </ligand>
</feature>
<evidence type="ECO:0000256" key="4">
    <source>
        <dbReference type="HAMAP-Rule" id="MF_01201"/>
    </source>
</evidence>
<keyword evidence="2 4" id="KW-0663">Pyridoxal phosphate</keyword>
<dbReference type="PANTHER" id="PTHR30511:SF0">
    <property type="entry name" value="ALANINE RACEMASE, CATABOLIC-RELATED"/>
    <property type="match status" value="1"/>
</dbReference>
<comment type="function">
    <text evidence="4">Catalyzes the interconversion of L-alanine and D-alanine. May also act on other amino acids.</text>
</comment>
<dbReference type="Gene3D" id="2.40.37.10">
    <property type="entry name" value="Lyase, Ornithine Decarboxylase, Chain A, domain 1"/>
    <property type="match status" value="1"/>
</dbReference>
<dbReference type="RefSeq" id="WP_379864949.1">
    <property type="nucleotide sequence ID" value="NZ_JBHTBW010000031.1"/>
</dbReference>
<dbReference type="InterPro" id="IPR009006">
    <property type="entry name" value="Ala_racemase/Decarboxylase_C"/>
</dbReference>
<dbReference type="InterPro" id="IPR020622">
    <property type="entry name" value="Ala_racemase_pyridoxalP-BS"/>
</dbReference>
<comment type="similarity">
    <text evidence="4">Belongs to the alanine racemase family.</text>
</comment>
<dbReference type="GO" id="GO:0008784">
    <property type="term" value="F:alanine racemase activity"/>
    <property type="evidence" value="ECO:0007669"/>
    <property type="project" value="UniProtKB-EC"/>
</dbReference>
<name>A0ABW2RKX9_9BACL</name>
<comment type="cofactor">
    <cofactor evidence="1 4">
        <name>pyridoxal 5'-phosphate</name>
        <dbReference type="ChEBI" id="CHEBI:597326"/>
    </cofactor>
</comment>
<evidence type="ECO:0000256" key="2">
    <source>
        <dbReference type="ARBA" id="ARBA00022898"/>
    </source>
</evidence>
<dbReference type="InterPro" id="IPR029066">
    <property type="entry name" value="PLP-binding_barrel"/>
</dbReference>
<dbReference type="PRINTS" id="PR00992">
    <property type="entry name" value="ALARACEMASE"/>
</dbReference>
<dbReference type="InterPro" id="IPR000821">
    <property type="entry name" value="Ala_racemase"/>
</dbReference>
<feature type="active site" description="Proton acceptor; specific for L-alanine" evidence="4">
    <location>
        <position position="272"/>
    </location>
</feature>
<comment type="catalytic activity">
    <reaction evidence="4">
        <text>L-alanine = D-alanine</text>
        <dbReference type="Rhea" id="RHEA:20249"/>
        <dbReference type="ChEBI" id="CHEBI:57416"/>
        <dbReference type="ChEBI" id="CHEBI:57972"/>
        <dbReference type="EC" id="5.1.1.1"/>
    </reaction>
</comment>
<proteinExistence type="inferred from homology"/>
<dbReference type="PROSITE" id="PS00395">
    <property type="entry name" value="ALANINE_RACEMASE"/>
    <property type="match status" value="1"/>
</dbReference>
<evidence type="ECO:0000256" key="1">
    <source>
        <dbReference type="ARBA" id="ARBA00001933"/>
    </source>
</evidence>
<reference evidence="7" key="1">
    <citation type="journal article" date="2019" name="Int. J. Syst. Evol. Microbiol.">
        <title>The Global Catalogue of Microorganisms (GCM) 10K type strain sequencing project: providing services to taxonomists for standard genome sequencing and annotation.</title>
        <authorList>
            <consortium name="The Broad Institute Genomics Platform"/>
            <consortium name="The Broad Institute Genome Sequencing Center for Infectious Disease"/>
            <person name="Wu L."/>
            <person name="Ma J."/>
        </authorList>
    </citation>
    <scope>NUCLEOTIDE SEQUENCE [LARGE SCALE GENOMIC DNA]</scope>
    <source>
        <strain evidence="7">CGMCC 1.12942</strain>
    </source>
</reference>
<keyword evidence="3 4" id="KW-0413">Isomerase</keyword>
<dbReference type="Pfam" id="PF00842">
    <property type="entry name" value="Ala_racemase_C"/>
    <property type="match status" value="1"/>
</dbReference>
<feature type="binding site" evidence="4">
    <location>
        <position position="143"/>
    </location>
    <ligand>
        <name>substrate</name>
    </ligand>
</feature>
<feature type="domain" description="Alanine racemase C-terminal" evidence="5">
    <location>
        <begin position="251"/>
        <end position="379"/>
    </location>
</feature>
<dbReference type="PANTHER" id="PTHR30511">
    <property type="entry name" value="ALANINE RACEMASE"/>
    <property type="match status" value="1"/>
</dbReference>
<organism evidence="6 7">
    <name type="scientific">Laceyella putida</name>
    <dbReference type="NCBI Taxonomy" id="110101"/>
    <lineage>
        <taxon>Bacteria</taxon>
        <taxon>Bacillati</taxon>
        <taxon>Bacillota</taxon>
        <taxon>Bacilli</taxon>
        <taxon>Bacillales</taxon>
        <taxon>Thermoactinomycetaceae</taxon>
        <taxon>Laceyella</taxon>
    </lineage>
</organism>
<evidence type="ECO:0000256" key="3">
    <source>
        <dbReference type="ARBA" id="ARBA00023235"/>
    </source>
</evidence>
<comment type="pathway">
    <text evidence="4">Amino-acid biosynthesis; D-alanine biosynthesis; D-alanine from L-alanine: step 1/1.</text>
</comment>
<feature type="active site" description="Proton acceptor; specific for D-alanine" evidence="4">
    <location>
        <position position="45"/>
    </location>
</feature>
<dbReference type="EMBL" id="JBHTBW010000031">
    <property type="protein sequence ID" value="MFC7441635.1"/>
    <property type="molecule type" value="Genomic_DNA"/>
</dbReference>
<dbReference type="HAMAP" id="MF_01201">
    <property type="entry name" value="Ala_racemase"/>
    <property type="match status" value="1"/>
</dbReference>
<dbReference type="SUPFAM" id="SSF50621">
    <property type="entry name" value="Alanine racemase C-terminal domain-like"/>
    <property type="match status" value="1"/>
</dbReference>
<evidence type="ECO:0000313" key="7">
    <source>
        <dbReference type="Proteomes" id="UP001596500"/>
    </source>
</evidence>
<sequence length="397" mass="44015">MVGRSLDWIYGRNTWIEVDIEAIMNNVREFRRYLPQDTKVMAVVKANAYGHGSVPVARAALEAGASHLAVAFVDEGVELRQAGIEAPILVLGYTPPHAVPYALQHRLTLTVYRPESLPEVEREAARLGMVAQVHIKVDTGMGRLGLSPEEVQPFLAQMANLPHVEAEGIFTHYATADEADEAYARFQLELFTEVVRQARTQHAIPLAHIANSAGAIQLAEGAFDMVRIGISLYGFYPSAEVDKKTVALRPALSLKTRIAHVKRPPRGMGVSYGKTYTVSGEEWIAVLPIGYADGINRHLSNSGQVLVKGKRVPIVGRVCMDQLMIDVTDVMPVEVGDEVVIYGEQLGERISVDEVAERLKTIHYEVVCNLSQRLPRFYVKKGETVDFINRLQYHPPE</sequence>
<dbReference type="InterPro" id="IPR011079">
    <property type="entry name" value="Ala_racemase_C"/>
</dbReference>
<protein>
    <recommendedName>
        <fullName evidence="4">Alanine racemase</fullName>
        <ecNumber evidence="4">5.1.1.1</ecNumber>
    </recommendedName>
</protein>
<dbReference type="NCBIfam" id="TIGR00492">
    <property type="entry name" value="alr"/>
    <property type="match status" value="1"/>
</dbReference>
<comment type="caution">
    <text evidence="6">The sequence shown here is derived from an EMBL/GenBank/DDBJ whole genome shotgun (WGS) entry which is preliminary data.</text>
</comment>
<feature type="modified residue" description="N6-(pyridoxal phosphate)lysine" evidence="4">
    <location>
        <position position="45"/>
    </location>
</feature>
<dbReference type="InterPro" id="IPR001608">
    <property type="entry name" value="Ala_racemase_N"/>
</dbReference>
<dbReference type="SUPFAM" id="SSF51419">
    <property type="entry name" value="PLP-binding barrel"/>
    <property type="match status" value="1"/>
</dbReference>
<dbReference type="Pfam" id="PF01168">
    <property type="entry name" value="Ala_racemase_N"/>
    <property type="match status" value="1"/>
</dbReference>
<dbReference type="Gene3D" id="3.20.20.10">
    <property type="entry name" value="Alanine racemase"/>
    <property type="match status" value="1"/>
</dbReference>
<dbReference type="EC" id="5.1.1.1" evidence="4"/>
<keyword evidence="7" id="KW-1185">Reference proteome</keyword>
<dbReference type="SMART" id="SM01005">
    <property type="entry name" value="Ala_racemase_C"/>
    <property type="match status" value="1"/>
</dbReference>
<evidence type="ECO:0000259" key="5">
    <source>
        <dbReference type="SMART" id="SM01005"/>
    </source>
</evidence>
<dbReference type="Proteomes" id="UP001596500">
    <property type="component" value="Unassembled WGS sequence"/>
</dbReference>
<gene>
    <name evidence="6" type="primary">alr</name>
    <name evidence="6" type="ORF">ACFQNG_10865</name>
</gene>